<evidence type="ECO:0000313" key="2">
    <source>
        <dbReference type="EMBL" id="KAK2730023.1"/>
    </source>
</evidence>
<feature type="region of interest" description="Disordered" evidence="1">
    <location>
        <begin position="81"/>
        <end position="103"/>
    </location>
</feature>
<name>A0AAE0CZS1_COLKA</name>
<dbReference type="EMBL" id="VYYT01000732">
    <property type="protein sequence ID" value="KAK2730023.1"/>
    <property type="molecule type" value="Genomic_DNA"/>
</dbReference>
<comment type="caution">
    <text evidence="2">The sequence shown here is derived from an EMBL/GenBank/DDBJ whole genome shotgun (WGS) entry which is preliminary data.</text>
</comment>
<dbReference type="AlphaFoldDB" id="A0AAE0CZS1"/>
<keyword evidence="3" id="KW-1185">Reference proteome</keyword>
<evidence type="ECO:0000256" key="1">
    <source>
        <dbReference type="SAM" id="MobiDB-lite"/>
    </source>
</evidence>
<dbReference type="Proteomes" id="UP001281614">
    <property type="component" value="Unassembled WGS sequence"/>
</dbReference>
<protein>
    <submittedName>
        <fullName evidence="2">Uncharacterized protein</fullName>
    </submittedName>
</protein>
<proteinExistence type="predicted"/>
<organism evidence="2 3">
    <name type="scientific">Colletotrichum kahawae</name>
    <name type="common">Coffee berry disease fungus</name>
    <dbReference type="NCBI Taxonomy" id="34407"/>
    <lineage>
        <taxon>Eukaryota</taxon>
        <taxon>Fungi</taxon>
        <taxon>Dikarya</taxon>
        <taxon>Ascomycota</taxon>
        <taxon>Pezizomycotina</taxon>
        <taxon>Sordariomycetes</taxon>
        <taxon>Hypocreomycetidae</taxon>
        <taxon>Glomerellales</taxon>
        <taxon>Glomerellaceae</taxon>
        <taxon>Colletotrichum</taxon>
        <taxon>Colletotrichum gloeosporioides species complex</taxon>
    </lineage>
</organism>
<reference evidence="2" key="1">
    <citation type="submission" date="2023-02" db="EMBL/GenBank/DDBJ databases">
        <title>Colletotrichum kahawae CIFC_Que2 genome sequencing and assembly.</title>
        <authorList>
            <person name="Baroncelli R."/>
        </authorList>
    </citation>
    <scope>NUCLEOTIDE SEQUENCE</scope>
    <source>
        <strain evidence="2">CIFC_Que2</strain>
    </source>
</reference>
<evidence type="ECO:0000313" key="3">
    <source>
        <dbReference type="Proteomes" id="UP001281614"/>
    </source>
</evidence>
<accession>A0AAE0CZS1</accession>
<sequence length="125" mass="13455">MATHAVYALFEMYTYDMHDARHEAPLMLPRCRMLPTSSGQGSGVRASRPGGADAGAVTACRASQLTHPRDSAWRIQATSMAYGQGGRRDAERKSSRGQTGWKGSLELLMGKVPPVVKGAVYGNCQ</sequence>
<gene>
    <name evidence="2" type="ORF">CKAH01_09932</name>
</gene>